<keyword evidence="2" id="KW-1185">Reference proteome</keyword>
<dbReference type="KEGG" id="gak:X907_1399"/>
<name>A0A3T0E9I2_9PROT</name>
<accession>A0A3T0E9I2</accession>
<protein>
    <submittedName>
        <fullName evidence="1">Uncharacterized protein</fullName>
    </submittedName>
</protein>
<dbReference type="OrthoDB" id="7628329at2"/>
<evidence type="ECO:0000313" key="2">
    <source>
        <dbReference type="Proteomes" id="UP000286954"/>
    </source>
</evidence>
<reference evidence="1 2" key="1">
    <citation type="submission" date="2016-12" db="EMBL/GenBank/DDBJ databases">
        <title>The genome of dimorphic prosthecate Glycocaulis alkaliphilus 6b-8t, isolated from crude oil dictates its adaptability in petroleum environments.</title>
        <authorList>
            <person name="Wu X.-L."/>
            <person name="Geng S."/>
        </authorList>
    </citation>
    <scope>NUCLEOTIDE SEQUENCE [LARGE SCALE GENOMIC DNA]</scope>
    <source>
        <strain evidence="1 2">6B-8</strain>
    </source>
</reference>
<dbReference type="EMBL" id="CP018911">
    <property type="protein sequence ID" value="AZU03932.1"/>
    <property type="molecule type" value="Genomic_DNA"/>
</dbReference>
<organism evidence="1 2">
    <name type="scientific">Glycocaulis alkaliphilus</name>
    <dbReference type="NCBI Taxonomy" id="1434191"/>
    <lineage>
        <taxon>Bacteria</taxon>
        <taxon>Pseudomonadati</taxon>
        <taxon>Pseudomonadota</taxon>
        <taxon>Alphaproteobacteria</taxon>
        <taxon>Maricaulales</taxon>
        <taxon>Maricaulaceae</taxon>
        <taxon>Glycocaulis</taxon>
    </lineage>
</organism>
<proteinExistence type="predicted"/>
<dbReference type="Proteomes" id="UP000286954">
    <property type="component" value="Chromosome"/>
</dbReference>
<evidence type="ECO:0000313" key="1">
    <source>
        <dbReference type="EMBL" id="AZU03932.1"/>
    </source>
</evidence>
<dbReference type="AlphaFoldDB" id="A0A3T0E9I2"/>
<gene>
    <name evidence="1" type="ORF">X907_1399</name>
</gene>
<sequence length="210" mass="21965">MSAPHQRQRARPAAGVFVVDSATGRFALPAVPEALPLAFSPVSARAAVNVGDDPDISARALGVRSLPARAFTDTALSAAHAQLGLLFASPAHHAVALAPQPGLWGRAARHGLAPDRQGLIYLGRSMLALPGGRRWHVRLFAIAASRAVQALFPVAPGGRAIWVEEEAVEARLGLAGLAPFIPLARAAASGVIIRPLHVRKQAGRLLTTRL</sequence>
<dbReference type="RefSeq" id="WP_127566543.1">
    <property type="nucleotide sequence ID" value="NZ_BMFB01000007.1"/>
</dbReference>